<accession>A0A1G7HW00</accession>
<dbReference type="InterPro" id="IPR050090">
    <property type="entry name" value="Tyrosine_recombinase_XerCD"/>
</dbReference>
<evidence type="ECO:0000313" key="4">
    <source>
        <dbReference type="EMBL" id="SDF04660.1"/>
    </source>
</evidence>
<feature type="domain" description="Tyr recombinase" evidence="3">
    <location>
        <begin position="159"/>
        <end position="347"/>
    </location>
</feature>
<dbReference type="Proteomes" id="UP000182284">
    <property type="component" value="Unassembled WGS sequence"/>
</dbReference>
<evidence type="ECO:0000256" key="2">
    <source>
        <dbReference type="ARBA" id="ARBA00023172"/>
    </source>
</evidence>
<dbReference type="AlphaFoldDB" id="A0A1G7HW00"/>
<dbReference type="GO" id="GO:0003677">
    <property type="term" value="F:DNA binding"/>
    <property type="evidence" value="ECO:0007669"/>
    <property type="project" value="InterPro"/>
</dbReference>
<keyword evidence="2" id="KW-0233">DNA recombination</keyword>
<reference evidence="4 5" key="1">
    <citation type="submission" date="2016-10" db="EMBL/GenBank/DDBJ databases">
        <authorList>
            <person name="de Groot N.N."/>
        </authorList>
    </citation>
    <scope>NUCLEOTIDE SEQUENCE [LARGE SCALE GENOMIC DNA]</scope>
    <source>
        <strain evidence="4 5">DSM 27375</strain>
    </source>
</reference>
<evidence type="ECO:0000256" key="1">
    <source>
        <dbReference type="ARBA" id="ARBA00022908"/>
    </source>
</evidence>
<dbReference type="PANTHER" id="PTHR30349:SF64">
    <property type="entry name" value="PROPHAGE INTEGRASE INTD-RELATED"/>
    <property type="match status" value="1"/>
</dbReference>
<dbReference type="GO" id="GO:0015074">
    <property type="term" value="P:DNA integration"/>
    <property type="evidence" value="ECO:0007669"/>
    <property type="project" value="UniProtKB-KW"/>
</dbReference>
<dbReference type="InterPro" id="IPR013762">
    <property type="entry name" value="Integrase-like_cat_sf"/>
</dbReference>
<proteinExistence type="predicted"/>
<organism evidence="4 5">
    <name type="scientific">Celeribacter baekdonensis</name>
    <dbReference type="NCBI Taxonomy" id="875171"/>
    <lineage>
        <taxon>Bacteria</taxon>
        <taxon>Pseudomonadati</taxon>
        <taxon>Pseudomonadota</taxon>
        <taxon>Alphaproteobacteria</taxon>
        <taxon>Rhodobacterales</taxon>
        <taxon>Roseobacteraceae</taxon>
        <taxon>Celeribacter</taxon>
    </lineage>
</organism>
<dbReference type="Gene3D" id="1.10.443.10">
    <property type="entry name" value="Intergrase catalytic core"/>
    <property type="match status" value="1"/>
</dbReference>
<sequence>MERIELTGVHRVKRKLANGRYRERHYARRGGPCFWSDDTAFPKYSPEYFAAFAACSTRPVEQSILTKTVADQFLDSAEFLKTKPRTQSDYKKWILRFQKEFAGDPFAMFAEPESRGEVSEWRQQWAYSPKQFDYCGTVVTRFLNWAEDNGKISRHFCHKLPKVYEADRAEIVWTPADVDLFCQAAPEYARRILICACETGLRPGDLAGLNRGHIQATRHGRRLRVCTNKRSTIATIPVSRKFGALLDATPRDRMLILVGDKGQKLDAESASKAVSRWRNRIPELTPETKGFDLRLYDARGTAATRLLGAGLGLNNIASYMGWSIRYASQVIEHYAVISEDETDRVKRAQEAAQKTKSGTKL</sequence>
<evidence type="ECO:0000313" key="5">
    <source>
        <dbReference type="Proteomes" id="UP000182284"/>
    </source>
</evidence>
<dbReference type="InterPro" id="IPR011010">
    <property type="entry name" value="DNA_brk_join_enz"/>
</dbReference>
<dbReference type="Pfam" id="PF00589">
    <property type="entry name" value="Phage_integrase"/>
    <property type="match status" value="1"/>
</dbReference>
<dbReference type="PANTHER" id="PTHR30349">
    <property type="entry name" value="PHAGE INTEGRASE-RELATED"/>
    <property type="match status" value="1"/>
</dbReference>
<dbReference type="PROSITE" id="PS51898">
    <property type="entry name" value="TYR_RECOMBINASE"/>
    <property type="match status" value="1"/>
</dbReference>
<dbReference type="InterPro" id="IPR002104">
    <property type="entry name" value="Integrase_catalytic"/>
</dbReference>
<dbReference type="SUPFAM" id="SSF56349">
    <property type="entry name" value="DNA breaking-rejoining enzymes"/>
    <property type="match status" value="1"/>
</dbReference>
<dbReference type="GO" id="GO:0006310">
    <property type="term" value="P:DNA recombination"/>
    <property type="evidence" value="ECO:0007669"/>
    <property type="project" value="UniProtKB-KW"/>
</dbReference>
<dbReference type="RefSeq" id="WP_245707948.1">
    <property type="nucleotide sequence ID" value="NZ_FNBL01000002.1"/>
</dbReference>
<keyword evidence="1" id="KW-0229">DNA integration</keyword>
<name>A0A1G7HW00_9RHOB</name>
<dbReference type="EMBL" id="FNBL01000002">
    <property type="protein sequence ID" value="SDF04660.1"/>
    <property type="molecule type" value="Genomic_DNA"/>
</dbReference>
<protein>
    <submittedName>
        <fullName evidence="4">Phage integrase family protein</fullName>
    </submittedName>
</protein>
<evidence type="ECO:0000259" key="3">
    <source>
        <dbReference type="PROSITE" id="PS51898"/>
    </source>
</evidence>
<gene>
    <name evidence="4" type="ORF">SAMN04488117_10298</name>
</gene>
<dbReference type="CDD" id="cd00397">
    <property type="entry name" value="DNA_BRE_C"/>
    <property type="match status" value="1"/>
</dbReference>